<evidence type="ECO:0000313" key="2">
    <source>
        <dbReference type="Proteomes" id="UP001183202"/>
    </source>
</evidence>
<dbReference type="Proteomes" id="UP001183202">
    <property type="component" value="Unassembled WGS sequence"/>
</dbReference>
<protein>
    <submittedName>
        <fullName evidence="1">Glycolipid-binding domain-containing protein</fullName>
    </submittedName>
</protein>
<dbReference type="Pfam" id="PF06475">
    <property type="entry name" value="Glycolipid_bind"/>
    <property type="match status" value="1"/>
</dbReference>
<gene>
    <name evidence="1" type="ORF">RM445_23855</name>
</gene>
<dbReference type="SUPFAM" id="SSF159275">
    <property type="entry name" value="PA1994-like"/>
    <property type="match status" value="1"/>
</dbReference>
<keyword evidence="2" id="KW-1185">Reference proteome</keyword>
<sequence>MTRLITWQADNGHGVEGTRLLLNGGGWRALGRMVRAGTGPADPPFTASYRLVAGDDGRVHRLAVTSATAGRERHLTLNRTDDGFWLLDTGSGGRRSDFDGAVDIDLAFSPMFNTLPIRRLGLHRGPGDHLLTMVFVALPELTVEVVQQRYRALSPLGEGERPAEASVAFAWDAFTAELVVDAEAVVVSYPGVASRIPDVASATPDAPKVRPSR</sequence>
<proteinExistence type="predicted"/>
<accession>A0ABU2NF23</accession>
<dbReference type="EMBL" id="JAVREJ010000019">
    <property type="protein sequence ID" value="MDT0352563.1"/>
    <property type="molecule type" value="Genomic_DNA"/>
</dbReference>
<evidence type="ECO:0000313" key="1">
    <source>
        <dbReference type="EMBL" id="MDT0352563.1"/>
    </source>
</evidence>
<organism evidence="1 2">
    <name type="scientific">Pseudonocardia charpentierae</name>
    <dbReference type="NCBI Taxonomy" id="3075545"/>
    <lineage>
        <taxon>Bacteria</taxon>
        <taxon>Bacillati</taxon>
        <taxon>Actinomycetota</taxon>
        <taxon>Actinomycetes</taxon>
        <taxon>Pseudonocardiales</taxon>
        <taxon>Pseudonocardiaceae</taxon>
        <taxon>Pseudonocardia</taxon>
    </lineage>
</organism>
<dbReference type="RefSeq" id="WP_311559067.1">
    <property type="nucleotide sequence ID" value="NZ_JAVREJ010000019.1"/>
</dbReference>
<comment type="caution">
    <text evidence="1">The sequence shown here is derived from an EMBL/GenBank/DDBJ whole genome shotgun (WGS) entry which is preliminary data.</text>
</comment>
<dbReference type="InterPro" id="IPR009467">
    <property type="entry name" value="Glycolipid-bd_prot_put"/>
</dbReference>
<name>A0ABU2NF23_9PSEU</name>
<reference evidence="2" key="1">
    <citation type="submission" date="2023-07" db="EMBL/GenBank/DDBJ databases">
        <title>30 novel species of actinomycetes from the DSMZ collection.</title>
        <authorList>
            <person name="Nouioui I."/>
        </authorList>
    </citation>
    <scope>NUCLEOTIDE SEQUENCE [LARGE SCALE GENOMIC DNA]</scope>
    <source>
        <strain evidence="2">DSM 45834</strain>
    </source>
</reference>